<dbReference type="Proteomes" id="UP000078252">
    <property type="component" value="Unassembled WGS sequence"/>
</dbReference>
<name>A0A175RLP1_9MICO</name>
<dbReference type="InterPro" id="IPR005502">
    <property type="entry name" value="Ribosyl_crysJ1"/>
</dbReference>
<feature type="binding site" evidence="3">
    <location>
        <position position="56"/>
    </location>
    <ligand>
        <name>Mg(2+)</name>
        <dbReference type="ChEBI" id="CHEBI:18420"/>
        <label>1</label>
    </ligand>
</feature>
<keyword evidence="2" id="KW-0378">Hydrolase</keyword>
<evidence type="ECO:0000256" key="1">
    <source>
        <dbReference type="ARBA" id="ARBA00010702"/>
    </source>
</evidence>
<comment type="cofactor">
    <cofactor evidence="3">
        <name>Mg(2+)</name>
        <dbReference type="ChEBI" id="CHEBI:18420"/>
    </cofactor>
    <text evidence="3">Binds 2 magnesium ions per subunit.</text>
</comment>
<feature type="binding site" evidence="3">
    <location>
        <position position="264"/>
    </location>
    <ligand>
        <name>Mg(2+)</name>
        <dbReference type="ChEBI" id="CHEBI:18420"/>
        <label>1</label>
    </ligand>
</feature>
<dbReference type="OrthoDB" id="9798107at2"/>
<evidence type="ECO:0000313" key="5">
    <source>
        <dbReference type="Proteomes" id="UP000078252"/>
    </source>
</evidence>
<evidence type="ECO:0000256" key="2">
    <source>
        <dbReference type="ARBA" id="ARBA00022801"/>
    </source>
</evidence>
<dbReference type="EMBL" id="LDQC01000062">
    <property type="protein sequence ID" value="KTR04587.1"/>
    <property type="molecule type" value="Genomic_DNA"/>
</dbReference>
<comment type="caution">
    <text evidence="4">The sequence shown here is derived from an EMBL/GenBank/DDBJ whole genome shotgun (WGS) entry which is preliminary data.</text>
</comment>
<evidence type="ECO:0000313" key="4">
    <source>
        <dbReference type="EMBL" id="KTR04587.1"/>
    </source>
</evidence>
<protein>
    <recommendedName>
        <fullName evidence="6">Ribosylglycohydrolase</fullName>
    </recommendedName>
</protein>
<sequence length="317" mass="33171">MNPTTRDRAIGAVLGSAAGDALGAGYEFRPAVPDPTPIRMAGGGSFGWAPGEWTDDTSMAVPILRTLARGGDPASESALNGLVAAWADWARTAPDVGIQTRNVLTGLEARIASAARAAARQEHENRGRSAGNGSLMRTAPLVLGYLTGAVDEELRLAEAARAISDLTHYESDAGDACVLWCVAIRKAVLTGELDVMAGLDLLDLDKRRIWVDRIVTAEHSEPVDFTDSNGWVVSAFQAAYAAVKRSSSLEDALVRAVRTGNDTDTVAAIAGGLAGALYGASALPSEWRELLHGWPGIRADDLVTLSEQALTARAAAA</sequence>
<dbReference type="Pfam" id="PF03747">
    <property type="entry name" value="ADP_ribosyl_GH"/>
    <property type="match status" value="1"/>
</dbReference>
<dbReference type="GO" id="GO:0016787">
    <property type="term" value="F:hydrolase activity"/>
    <property type="evidence" value="ECO:0007669"/>
    <property type="project" value="UniProtKB-KW"/>
</dbReference>
<organism evidence="4 5">
    <name type="scientific">Curtobacterium luteum</name>
    <dbReference type="NCBI Taxonomy" id="33881"/>
    <lineage>
        <taxon>Bacteria</taxon>
        <taxon>Bacillati</taxon>
        <taxon>Actinomycetota</taxon>
        <taxon>Actinomycetes</taxon>
        <taxon>Micrococcales</taxon>
        <taxon>Microbacteriaceae</taxon>
        <taxon>Curtobacterium</taxon>
    </lineage>
</organism>
<dbReference type="PANTHER" id="PTHR16222:SF24">
    <property type="entry name" value="ADP-RIBOSYLHYDROLASE ARH3"/>
    <property type="match status" value="1"/>
</dbReference>
<keyword evidence="3" id="KW-0460">Magnesium</keyword>
<evidence type="ECO:0008006" key="6">
    <source>
        <dbReference type="Google" id="ProtNLM"/>
    </source>
</evidence>
<dbReference type="InterPro" id="IPR036705">
    <property type="entry name" value="Ribosyl_crysJ1_sf"/>
</dbReference>
<proteinExistence type="inferred from homology"/>
<keyword evidence="3" id="KW-0479">Metal-binding</keyword>
<feature type="binding site" evidence="3">
    <location>
        <position position="262"/>
    </location>
    <ligand>
        <name>Mg(2+)</name>
        <dbReference type="ChEBI" id="CHEBI:18420"/>
        <label>1</label>
    </ligand>
</feature>
<feature type="binding site" evidence="3">
    <location>
        <position position="54"/>
    </location>
    <ligand>
        <name>Mg(2+)</name>
        <dbReference type="ChEBI" id="CHEBI:18420"/>
        <label>1</label>
    </ligand>
</feature>
<dbReference type="GO" id="GO:0046872">
    <property type="term" value="F:metal ion binding"/>
    <property type="evidence" value="ECO:0007669"/>
    <property type="project" value="UniProtKB-KW"/>
</dbReference>
<gene>
    <name evidence="4" type="ORF">NS184_11550</name>
</gene>
<dbReference type="SUPFAM" id="SSF101478">
    <property type="entry name" value="ADP-ribosylglycohydrolase"/>
    <property type="match status" value="1"/>
</dbReference>
<dbReference type="PATRIC" id="fig|33881.3.peg.2707"/>
<dbReference type="InterPro" id="IPR050792">
    <property type="entry name" value="ADP-ribosylglycohydrolase"/>
</dbReference>
<dbReference type="RefSeq" id="WP_058726259.1">
    <property type="nucleotide sequence ID" value="NZ_LDQC01000062.1"/>
</dbReference>
<evidence type="ECO:0000256" key="3">
    <source>
        <dbReference type="PIRSR" id="PIRSR605502-1"/>
    </source>
</evidence>
<comment type="similarity">
    <text evidence="1">Belongs to the ADP-ribosylglycohydrolase family.</text>
</comment>
<accession>A0A175RLP1</accession>
<dbReference type="PANTHER" id="PTHR16222">
    <property type="entry name" value="ADP-RIBOSYLGLYCOHYDROLASE"/>
    <property type="match status" value="1"/>
</dbReference>
<dbReference type="AlphaFoldDB" id="A0A175RLP1"/>
<dbReference type="Gene3D" id="1.10.4080.10">
    <property type="entry name" value="ADP-ribosylation/Crystallin J1"/>
    <property type="match status" value="1"/>
</dbReference>
<reference evidence="4 5" key="1">
    <citation type="journal article" date="2016" name="Front. Microbiol.">
        <title>Genomic Resource of Rice Seed Associated Bacteria.</title>
        <authorList>
            <person name="Midha S."/>
            <person name="Bansal K."/>
            <person name="Sharma S."/>
            <person name="Kumar N."/>
            <person name="Patil P.P."/>
            <person name="Chaudhry V."/>
            <person name="Patil P.B."/>
        </authorList>
    </citation>
    <scope>NUCLEOTIDE SEQUENCE [LARGE SCALE GENOMIC DNA]</scope>
    <source>
        <strain evidence="4 5">NS184</strain>
    </source>
</reference>
<feature type="binding site" evidence="3">
    <location>
        <position position="265"/>
    </location>
    <ligand>
        <name>Mg(2+)</name>
        <dbReference type="ChEBI" id="CHEBI:18420"/>
        <label>1</label>
    </ligand>
</feature>
<feature type="binding site" evidence="3">
    <location>
        <position position="55"/>
    </location>
    <ligand>
        <name>Mg(2+)</name>
        <dbReference type="ChEBI" id="CHEBI:18420"/>
        <label>1</label>
    </ligand>
</feature>